<sequence>MPLCSESWSEAEILLDMGACPNCSSGHSKLDRSYPSESYHATHTPLAYTFQKNAVPLIKATLGKRADLNAESALSMGAAALQFGAMNNNHEILYLLLEVGADVNALPSLVDSCIATEGAADNGRLNMVSVFLGLGVDL</sequence>
<evidence type="ECO:0000256" key="1">
    <source>
        <dbReference type="PROSITE-ProRule" id="PRU00023"/>
    </source>
</evidence>
<dbReference type="Gene3D" id="1.25.40.20">
    <property type="entry name" value="Ankyrin repeat-containing domain"/>
    <property type="match status" value="1"/>
</dbReference>
<dbReference type="AlphaFoldDB" id="A0A9P4KHG7"/>
<evidence type="ECO:0000313" key="3">
    <source>
        <dbReference type="Proteomes" id="UP000800093"/>
    </source>
</evidence>
<reference evidence="3" key="1">
    <citation type="journal article" date="2020" name="Stud. Mycol.">
        <title>101 Dothideomycetes genomes: A test case for predicting lifestyles and emergence of pathogens.</title>
        <authorList>
            <person name="Haridas S."/>
            <person name="Albert R."/>
            <person name="Binder M."/>
            <person name="Bloem J."/>
            <person name="LaButti K."/>
            <person name="Salamov A."/>
            <person name="Andreopoulos B."/>
            <person name="Baker S."/>
            <person name="Barry K."/>
            <person name="Bills G."/>
            <person name="Bluhm B."/>
            <person name="Cannon C."/>
            <person name="Castanera R."/>
            <person name="Culley D."/>
            <person name="Daum C."/>
            <person name="Ezra D."/>
            <person name="Gonzalez J."/>
            <person name="Henrissat B."/>
            <person name="Kuo A."/>
            <person name="Liang C."/>
            <person name="Lipzen A."/>
            <person name="Lutzoni F."/>
            <person name="Magnuson J."/>
            <person name="Mondo S."/>
            <person name="Nolan M."/>
            <person name="Ohm R."/>
            <person name="Pangilinan J."/>
            <person name="Park H.-J."/>
            <person name="Ramirez L."/>
            <person name="Alfaro M."/>
            <person name="Sun H."/>
            <person name="Tritt A."/>
            <person name="Yoshinaga Y."/>
            <person name="Zwiers L.-H."/>
            <person name="Turgeon B."/>
            <person name="Goodwin S."/>
            <person name="Spatafora J."/>
            <person name="Crous P."/>
            <person name="Grigoriev I."/>
        </authorList>
    </citation>
    <scope>NUCLEOTIDE SEQUENCE [LARGE SCALE GENOMIC DNA]</scope>
    <source>
        <strain evidence="3">CBS 304.66</strain>
    </source>
</reference>
<dbReference type="SUPFAM" id="SSF48403">
    <property type="entry name" value="Ankyrin repeat"/>
    <property type="match status" value="1"/>
</dbReference>
<dbReference type="EMBL" id="ML986587">
    <property type="protein sequence ID" value="KAF2268157.1"/>
    <property type="molecule type" value="Genomic_DNA"/>
</dbReference>
<feature type="repeat" description="ANK" evidence="1">
    <location>
        <begin position="76"/>
        <end position="108"/>
    </location>
</feature>
<dbReference type="OrthoDB" id="539213at2759"/>
<dbReference type="InterPro" id="IPR002110">
    <property type="entry name" value="Ankyrin_rpt"/>
</dbReference>
<accession>A0A9P4KHG7</accession>
<name>A0A9P4KHG7_9PLEO</name>
<proteinExistence type="predicted"/>
<gene>
    <name evidence="2" type="ORF">CC78DRAFT_576160</name>
</gene>
<evidence type="ECO:0008006" key="4">
    <source>
        <dbReference type="Google" id="ProtNLM"/>
    </source>
</evidence>
<dbReference type="InterPro" id="IPR036770">
    <property type="entry name" value="Ankyrin_rpt-contain_sf"/>
</dbReference>
<keyword evidence="3" id="KW-1185">Reference proteome</keyword>
<organism evidence="2 3">
    <name type="scientific">Lojkania enalia</name>
    <dbReference type="NCBI Taxonomy" id="147567"/>
    <lineage>
        <taxon>Eukaryota</taxon>
        <taxon>Fungi</taxon>
        <taxon>Dikarya</taxon>
        <taxon>Ascomycota</taxon>
        <taxon>Pezizomycotina</taxon>
        <taxon>Dothideomycetes</taxon>
        <taxon>Pleosporomycetidae</taxon>
        <taxon>Pleosporales</taxon>
        <taxon>Pleosporales incertae sedis</taxon>
        <taxon>Lojkania</taxon>
    </lineage>
</organism>
<dbReference type="Proteomes" id="UP000800093">
    <property type="component" value="Unassembled WGS sequence"/>
</dbReference>
<comment type="caution">
    <text evidence="2">The sequence shown here is derived from an EMBL/GenBank/DDBJ whole genome shotgun (WGS) entry which is preliminary data.</text>
</comment>
<dbReference type="PROSITE" id="PS50297">
    <property type="entry name" value="ANK_REP_REGION"/>
    <property type="match status" value="1"/>
</dbReference>
<protein>
    <recommendedName>
        <fullName evidence="4">Ankyrin</fullName>
    </recommendedName>
</protein>
<keyword evidence="1" id="KW-0040">ANK repeat</keyword>
<dbReference type="Pfam" id="PF00023">
    <property type="entry name" value="Ank"/>
    <property type="match status" value="1"/>
</dbReference>
<evidence type="ECO:0000313" key="2">
    <source>
        <dbReference type="EMBL" id="KAF2268157.1"/>
    </source>
</evidence>
<dbReference type="PROSITE" id="PS50088">
    <property type="entry name" value="ANK_REPEAT"/>
    <property type="match status" value="1"/>
</dbReference>